<evidence type="ECO:0000256" key="1">
    <source>
        <dbReference type="SAM" id="SignalP"/>
    </source>
</evidence>
<reference evidence="2 3" key="1">
    <citation type="submission" date="2021-04" db="EMBL/GenBank/DDBJ databases">
        <authorList>
            <person name="Pira H."/>
            <person name="Risdian C."/>
            <person name="Wink J."/>
        </authorList>
    </citation>
    <scope>NUCLEOTIDE SEQUENCE [LARGE SCALE GENOMIC DNA]</scope>
    <source>
        <strain evidence="2 3">WHA3</strain>
    </source>
</reference>
<sequence length="209" mass="21930">MKRLTIVAAASLGLLTACQGGSTPSPEVASNHVPTVTRTIMTHDMPYMQNGAFSAQEVDRLKQWLDSVGVRYGDQLSVDGPTGSGAALREKMVSEVLAQRGLMLVRHAPPTSPALTAGTARFVLVRAVASVPECPDFSRRSNPEYSASKMSNYSCATISNLAAMVADPNDLVSGKTHAGVTAERAVKAVDAALKKATRDSVNSSVGTVK</sequence>
<evidence type="ECO:0000313" key="2">
    <source>
        <dbReference type="EMBL" id="MBV7255245.1"/>
    </source>
</evidence>
<feature type="chain" id="PRO_5046111557" evidence="1">
    <location>
        <begin position="20"/>
        <end position="209"/>
    </location>
</feature>
<dbReference type="RefSeq" id="WP_218443517.1">
    <property type="nucleotide sequence ID" value="NZ_JAGSPA010000001.1"/>
</dbReference>
<dbReference type="PROSITE" id="PS51257">
    <property type="entry name" value="PROKAR_LIPOPROTEIN"/>
    <property type="match status" value="1"/>
</dbReference>
<accession>A0ABS6SA39</accession>
<keyword evidence="3" id="KW-1185">Reference proteome</keyword>
<dbReference type="EMBL" id="JAGSPA010000001">
    <property type="protein sequence ID" value="MBV7255245.1"/>
    <property type="molecule type" value="Genomic_DNA"/>
</dbReference>
<comment type="caution">
    <text evidence="2">The sequence shown here is derived from an EMBL/GenBank/DDBJ whole genome shotgun (WGS) entry which is preliminary data.</text>
</comment>
<organism evidence="2 3">
    <name type="scientific">Pacificimonas pallii</name>
    <dbReference type="NCBI Taxonomy" id="2827236"/>
    <lineage>
        <taxon>Bacteria</taxon>
        <taxon>Pseudomonadati</taxon>
        <taxon>Pseudomonadota</taxon>
        <taxon>Alphaproteobacteria</taxon>
        <taxon>Sphingomonadales</taxon>
        <taxon>Sphingosinicellaceae</taxon>
        <taxon>Pacificimonas</taxon>
    </lineage>
</organism>
<keyword evidence="1" id="KW-0732">Signal</keyword>
<feature type="signal peptide" evidence="1">
    <location>
        <begin position="1"/>
        <end position="19"/>
    </location>
</feature>
<gene>
    <name evidence="2" type="ORF">KCG44_00450</name>
</gene>
<protein>
    <submittedName>
        <fullName evidence="2">Pilus assembly protein CpaD</fullName>
    </submittedName>
</protein>
<dbReference type="InterPro" id="IPR019027">
    <property type="entry name" value="Pilus_biogenesis_CpaD-related"/>
</dbReference>
<dbReference type="Proteomes" id="UP000722336">
    <property type="component" value="Unassembled WGS sequence"/>
</dbReference>
<proteinExistence type="predicted"/>
<evidence type="ECO:0000313" key="3">
    <source>
        <dbReference type="Proteomes" id="UP000722336"/>
    </source>
</evidence>
<name>A0ABS6SA39_9SPHN</name>
<dbReference type="Pfam" id="PF09476">
    <property type="entry name" value="Pilus_CpaD"/>
    <property type="match status" value="1"/>
</dbReference>